<comment type="caution">
    <text evidence="1">The sequence shown here is derived from an EMBL/GenBank/DDBJ whole genome shotgun (WGS) entry which is preliminary data.</text>
</comment>
<organism evidence="1 2">
    <name type="scientific">Tumebacillus lipolyticus</name>
    <dbReference type="NCBI Taxonomy" id="1280370"/>
    <lineage>
        <taxon>Bacteria</taxon>
        <taxon>Bacillati</taxon>
        <taxon>Bacillota</taxon>
        <taxon>Bacilli</taxon>
        <taxon>Bacillales</taxon>
        <taxon>Alicyclobacillaceae</taxon>
        <taxon>Tumebacillus</taxon>
    </lineage>
</organism>
<gene>
    <name evidence="1" type="ORF">ACFSOY_16070</name>
</gene>
<reference evidence="2" key="1">
    <citation type="journal article" date="2019" name="Int. J. Syst. Evol. Microbiol.">
        <title>The Global Catalogue of Microorganisms (GCM) 10K type strain sequencing project: providing services to taxonomists for standard genome sequencing and annotation.</title>
        <authorList>
            <consortium name="The Broad Institute Genomics Platform"/>
            <consortium name="The Broad Institute Genome Sequencing Center for Infectious Disease"/>
            <person name="Wu L."/>
            <person name="Ma J."/>
        </authorList>
    </citation>
    <scope>NUCLEOTIDE SEQUENCE [LARGE SCALE GENOMIC DNA]</scope>
    <source>
        <strain evidence="2">CGMCC 1.13574</strain>
    </source>
</reference>
<dbReference type="RefSeq" id="WP_386048307.1">
    <property type="nucleotide sequence ID" value="NZ_JBHUIO010000009.1"/>
</dbReference>
<dbReference type="EMBL" id="JBHUIO010000009">
    <property type="protein sequence ID" value="MFD2171480.1"/>
    <property type="molecule type" value="Genomic_DNA"/>
</dbReference>
<dbReference type="InterPro" id="IPR019657">
    <property type="entry name" value="ComFB"/>
</dbReference>
<dbReference type="Pfam" id="PF10719">
    <property type="entry name" value="ComFB"/>
    <property type="match status" value="1"/>
</dbReference>
<protein>
    <submittedName>
        <fullName evidence="1">Late competence development ComFB family protein</fullName>
    </submittedName>
</protein>
<name>A0ABW5A0W0_9BACL</name>
<keyword evidence="2" id="KW-1185">Reference proteome</keyword>
<dbReference type="Proteomes" id="UP001597343">
    <property type="component" value="Unassembled WGS sequence"/>
</dbReference>
<evidence type="ECO:0000313" key="1">
    <source>
        <dbReference type="EMBL" id="MFD2171480.1"/>
    </source>
</evidence>
<accession>A0ABW5A0W0</accession>
<sequence>MKVTNLMEQIVEDVMEEHWKNLKIECTCQLCKNDILAVTLNALSPRYVAHDKGRVIVKARMMDEQMQADVLREIARAANIVSAKPSHE</sequence>
<proteinExistence type="predicted"/>
<evidence type="ECO:0000313" key="2">
    <source>
        <dbReference type="Proteomes" id="UP001597343"/>
    </source>
</evidence>